<evidence type="ECO:0000313" key="1">
    <source>
        <dbReference type="EMBL" id="CAF0713145.1"/>
    </source>
</evidence>
<sequence length="461" mass="54329">MAIPNLVNDKKHLGMFSLIWLDQNANLNELISEIKKNFKIQRKLEESFSINGYSLHNQSRTRLNIPFLFSQIFLDSLLKLKSNENDQNNLIRYLQHEYQNNPNELNNIQQFKENYLSNKVLWCYEKKDFFFSSTLNAVLKTENLSMMFLFRSFLFDIQEQLRKYQSKQRLKVYRKQLRKYQSKQRLKVYRSQIMSIDDYYYINYAINYLSTNSFLSTTTSYSTVCSLFDQLDIGSQCMKVIFEIDADPNVVTSKPFGDISELSNHSEILFMPGSIFRIEKCVYELNRPNIIQMTLCNENDLNLNEQIGNDMINPRLIGQILSKMGKNDLAEKYFQRLIEQLSSNDPLLTDLYEDLSQVLSQIGDDQMSKKWHQKSIVFKQQYQLMGKSTAIDKDGDLYTLDTIKREVRRGNKEEIFIASENEDSISFKQLQDLHSVFVDDNYSVYVSTWSGHRITKWEKGS</sequence>
<dbReference type="AlphaFoldDB" id="A0A813M5K5"/>
<organism evidence="1 2">
    <name type="scientific">Adineta steineri</name>
    <dbReference type="NCBI Taxonomy" id="433720"/>
    <lineage>
        <taxon>Eukaryota</taxon>
        <taxon>Metazoa</taxon>
        <taxon>Spiralia</taxon>
        <taxon>Gnathifera</taxon>
        <taxon>Rotifera</taxon>
        <taxon>Eurotatoria</taxon>
        <taxon>Bdelloidea</taxon>
        <taxon>Adinetida</taxon>
        <taxon>Adinetidae</taxon>
        <taxon>Adineta</taxon>
    </lineage>
</organism>
<name>A0A813M5K5_9BILA</name>
<evidence type="ECO:0000313" key="2">
    <source>
        <dbReference type="Proteomes" id="UP000663860"/>
    </source>
</evidence>
<accession>A0A813M5K5</accession>
<gene>
    <name evidence="1" type="ORF">IZO911_LOCUS323</name>
</gene>
<dbReference type="EMBL" id="CAJNOE010000002">
    <property type="protein sequence ID" value="CAF0713145.1"/>
    <property type="molecule type" value="Genomic_DNA"/>
</dbReference>
<dbReference type="InterPro" id="IPR011990">
    <property type="entry name" value="TPR-like_helical_dom_sf"/>
</dbReference>
<dbReference type="SUPFAM" id="SSF48452">
    <property type="entry name" value="TPR-like"/>
    <property type="match status" value="1"/>
</dbReference>
<reference evidence="1" key="1">
    <citation type="submission" date="2021-02" db="EMBL/GenBank/DDBJ databases">
        <authorList>
            <person name="Nowell W R."/>
        </authorList>
    </citation>
    <scope>NUCLEOTIDE SEQUENCE</scope>
</reference>
<comment type="caution">
    <text evidence="1">The sequence shown here is derived from an EMBL/GenBank/DDBJ whole genome shotgun (WGS) entry which is preliminary data.</text>
</comment>
<dbReference type="Proteomes" id="UP000663860">
    <property type="component" value="Unassembled WGS sequence"/>
</dbReference>
<dbReference type="Gene3D" id="3.90.176.10">
    <property type="entry name" value="Toxin ADP-ribosyltransferase, Chain A, domain 1"/>
    <property type="match status" value="1"/>
</dbReference>
<dbReference type="Gene3D" id="2.40.10.500">
    <property type="match status" value="1"/>
</dbReference>
<proteinExistence type="predicted"/>
<dbReference type="SUPFAM" id="SSF56399">
    <property type="entry name" value="ADP-ribosylation"/>
    <property type="match status" value="1"/>
</dbReference>
<protein>
    <submittedName>
        <fullName evidence="1">Uncharacterized protein</fullName>
    </submittedName>
</protein>